<accession>A0A4Z2GII4</accession>
<reference evidence="1 2" key="1">
    <citation type="submission" date="2019-03" db="EMBL/GenBank/DDBJ databases">
        <title>First draft genome of Liparis tanakae, snailfish: a comprehensive survey of snailfish specific genes.</title>
        <authorList>
            <person name="Kim W."/>
            <person name="Song I."/>
            <person name="Jeong J.-H."/>
            <person name="Kim D."/>
            <person name="Kim S."/>
            <person name="Ryu S."/>
            <person name="Song J.Y."/>
            <person name="Lee S.K."/>
        </authorList>
    </citation>
    <scope>NUCLEOTIDE SEQUENCE [LARGE SCALE GENOMIC DNA]</scope>
    <source>
        <tissue evidence="1">Muscle</tissue>
    </source>
</reference>
<evidence type="ECO:0000313" key="2">
    <source>
        <dbReference type="Proteomes" id="UP000314294"/>
    </source>
</evidence>
<evidence type="ECO:0000313" key="1">
    <source>
        <dbReference type="EMBL" id="TNN53338.1"/>
    </source>
</evidence>
<organism evidence="1 2">
    <name type="scientific">Liparis tanakae</name>
    <name type="common">Tanaka's snailfish</name>
    <dbReference type="NCBI Taxonomy" id="230148"/>
    <lineage>
        <taxon>Eukaryota</taxon>
        <taxon>Metazoa</taxon>
        <taxon>Chordata</taxon>
        <taxon>Craniata</taxon>
        <taxon>Vertebrata</taxon>
        <taxon>Euteleostomi</taxon>
        <taxon>Actinopterygii</taxon>
        <taxon>Neopterygii</taxon>
        <taxon>Teleostei</taxon>
        <taxon>Neoteleostei</taxon>
        <taxon>Acanthomorphata</taxon>
        <taxon>Eupercaria</taxon>
        <taxon>Perciformes</taxon>
        <taxon>Cottioidei</taxon>
        <taxon>Cottales</taxon>
        <taxon>Liparidae</taxon>
        <taxon>Liparis</taxon>
    </lineage>
</organism>
<gene>
    <name evidence="1" type="ORF">EYF80_036492</name>
</gene>
<comment type="caution">
    <text evidence="1">The sequence shown here is derived from an EMBL/GenBank/DDBJ whole genome shotgun (WGS) entry which is preliminary data.</text>
</comment>
<dbReference type="Proteomes" id="UP000314294">
    <property type="component" value="Unassembled WGS sequence"/>
</dbReference>
<sequence>MQAGLLEALVVGMFFNVLHGFEQLFLALSKRGPQRAQGLGFALLRPQQVALAEAAVQVDGQRLQLADVRHNGGELLLQLLYFPAVPAPGALHRLLQAPQHAGGHGVSLQEGLQPVEAVQLQLGDVPGLQEGLQAAVSSAAQELSVADVDLRSGVQVGEHGLAPLGEFEQRVVKLLHQRQVALKICDPGGENAHSEPLLLRGAFLQLCIELLHALLQLLPVPSDLGQPGLDASRLPRRHKLGQRL</sequence>
<name>A0A4Z2GII4_9TELE</name>
<keyword evidence="2" id="KW-1185">Reference proteome</keyword>
<dbReference type="EMBL" id="SRLO01000519">
    <property type="protein sequence ID" value="TNN53338.1"/>
    <property type="molecule type" value="Genomic_DNA"/>
</dbReference>
<proteinExistence type="predicted"/>
<protein>
    <submittedName>
        <fullName evidence="1">Uncharacterized protein</fullName>
    </submittedName>
</protein>
<dbReference type="AlphaFoldDB" id="A0A4Z2GII4"/>